<accession>A0A928KT33</accession>
<comment type="caution">
    <text evidence="1">The sequence shown here is derived from an EMBL/GenBank/DDBJ whole genome shotgun (WGS) entry which is preliminary data.</text>
</comment>
<protein>
    <submittedName>
        <fullName evidence="1">DUF2313 domain-containing protein</fullName>
    </submittedName>
</protein>
<proteinExistence type="predicted"/>
<reference evidence="1" key="1">
    <citation type="submission" date="2019-04" db="EMBL/GenBank/DDBJ databases">
        <title>Evolution of Biomass-Degrading Anaerobic Consortia Revealed by Metagenomics.</title>
        <authorList>
            <person name="Peng X."/>
        </authorList>
    </citation>
    <scope>NUCLEOTIDE SEQUENCE</scope>
    <source>
        <strain evidence="1">SIG551</strain>
    </source>
</reference>
<dbReference type="Proteomes" id="UP000754750">
    <property type="component" value="Unassembled WGS sequence"/>
</dbReference>
<dbReference type="Pfam" id="PF10076">
    <property type="entry name" value="Phage_Mu_Gp48"/>
    <property type="match status" value="1"/>
</dbReference>
<evidence type="ECO:0000313" key="2">
    <source>
        <dbReference type="Proteomes" id="UP000754750"/>
    </source>
</evidence>
<gene>
    <name evidence="1" type="ORF">E7512_11535</name>
</gene>
<name>A0A928KT33_9FIRM</name>
<dbReference type="InterPro" id="IPR018755">
    <property type="entry name" value="Phage_Mu_Gp48"/>
</dbReference>
<evidence type="ECO:0000313" key="1">
    <source>
        <dbReference type="EMBL" id="MBE6834187.1"/>
    </source>
</evidence>
<sequence length="187" mass="21071">MFYDHKNDLKGYLIEKLQDVVEIDAIAGVVNIQMDALSEQVRRMVKNKSVSTCDEAGAQRWERLLGVSSPLNSTLQARRDALKAKLMTKPPINVNVLRGMVEAYMGLGVDVSVQDCVIKIRYRGESRVADLNPLYATAYETIPANLLLDIAYLYVTWDELDGQSMTFDQLDAKNLTLTQLERGEWIA</sequence>
<dbReference type="RefSeq" id="WP_326840726.1">
    <property type="nucleotide sequence ID" value="NZ_SVNY01000006.1"/>
</dbReference>
<organism evidence="1 2">
    <name type="scientific">Faecalispora sporosphaeroides</name>
    <dbReference type="NCBI Taxonomy" id="1549"/>
    <lineage>
        <taxon>Bacteria</taxon>
        <taxon>Bacillati</taxon>
        <taxon>Bacillota</taxon>
        <taxon>Clostridia</taxon>
        <taxon>Eubacteriales</taxon>
        <taxon>Oscillospiraceae</taxon>
        <taxon>Faecalispora</taxon>
    </lineage>
</organism>
<dbReference type="EMBL" id="SVNY01000006">
    <property type="protein sequence ID" value="MBE6834187.1"/>
    <property type="molecule type" value="Genomic_DNA"/>
</dbReference>
<dbReference type="AlphaFoldDB" id="A0A928KT33"/>